<name>A0A9X2RL89_9ACTN</name>
<evidence type="ECO:0000313" key="2">
    <source>
        <dbReference type="Proteomes" id="UP001142374"/>
    </source>
</evidence>
<keyword evidence="2" id="KW-1185">Reference proteome</keyword>
<dbReference type="AlphaFoldDB" id="A0A9X2RL89"/>
<protein>
    <submittedName>
        <fullName evidence="1">DUF6255 family natural product biosynthesis protein</fullName>
    </submittedName>
</protein>
<dbReference type="Proteomes" id="UP001142374">
    <property type="component" value="Unassembled WGS sequence"/>
</dbReference>
<proteinExistence type="predicted"/>
<evidence type="ECO:0000313" key="1">
    <source>
        <dbReference type="EMBL" id="MCQ8770667.1"/>
    </source>
</evidence>
<comment type="caution">
    <text evidence="1">The sequence shown here is derived from an EMBL/GenBank/DDBJ whole genome shotgun (WGS) entry which is preliminary data.</text>
</comment>
<organism evidence="1 2">
    <name type="scientific">Streptomyces telluris</name>
    <dbReference type="NCBI Taxonomy" id="2720021"/>
    <lineage>
        <taxon>Bacteria</taxon>
        <taxon>Bacillati</taxon>
        <taxon>Actinomycetota</taxon>
        <taxon>Actinomycetes</taxon>
        <taxon>Kitasatosporales</taxon>
        <taxon>Streptomycetaceae</taxon>
        <taxon>Streptomyces</taxon>
    </lineage>
</organism>
<dbReference type="EMBL" id="JANIID010000009">
    <property type="protein sequence ID" value="MCQ8770667.1"/>
    <property type="molecule type" value="Genomic_DNA"/>
</dbReference>
<accession>A0A9X2RL89</accession>
<dbReference type="RefSeq" id="WP_168092428.1">
    <property type="nucleotide sequence ID" value="NZ_JAATER010000072.1"/>
</dbReference>
<sequence length="78" mass="8470">MRIGCNHSEGWEHPAPGESRCKACGVTRFADYGAVRPPGLPSALTPKPRDARRADRAAAAWIANMPRRTVWWGLTAAA</sequence>
<reference evidence="1" key="1">
    <citation type="submission" date="2022-06" db="EMBL/GenBank/DDBJ databases">
        <title>WGS of actinobacteria.</title>
        <authorList>
            <person name="Thawai C."/>
        </authorList>
    </citation>
    <scope>NUCLEOTIDE SEQUENCE</scope>
    <source>
        <strain evidence="1">AA8</strain>
    </source>
</reference>
<gene>
    <name evidence="1" type="ORF">NQU55_12900</name>
</gene>
<dbReference type="Pfam" id="PF19768">
    <property type="entry name" value="DUF6255"/>
    <property type="match status" value="1"/>
</dbReference>
<dbReference type="InterPro" id="IPR046222">
    <property type="entry name" value="DUF6255"/>
</dbReference>